<keyword evidence="3" id="KW-1185">Reference proteome</keyword>
<feature type="compositionally biased region" description="Basic residues" evidence="1">
    <location>
        <begin position="167"/>
        <end position="190"/>
    </location>
</feature>
<protein>
    <submittedName>
        <fullName evidence="2">Uncharacterized protein</fullName>
    </submittedName>
</protein>
<evidence type="ECO:0000313" key="3">
    <source>
        <dbReference type="Proteomes" id="UP001152888"/>
    </source>
</evidence>
<organism evidence="2 3">
    <name type="scientific">Acanthoscelides obtectus</name>
    <name type="common">Bean weevil</name>
    <name type="synonym">Bruchus obtectus</name>
    <dbReference type="NCBI Taxonomy" id="200917"/>
    <lineage>
        <taxon>Eukaryota</taxon>
        <taxon>Metazoa</taxon>
        <taxon>Ecdysozoa</taxon>
        <taxon>Arthropoda</taxon>
        <taxon>Hexapoda</taxon>
        <taxon>Insecta</taxon>
        <taxon>Pterygota</taxon>
        <taxon>Neoptera</taxon>
        <taxon>Endopterygota</taxon>
        <taxon>Coleoptera</taxon>
        <taxon>Polyphaga</taxon>
        <taxon>Cucujiformia</taxon>
        <taxon>Chrysomeloidea</taxon>
        <taxon>Chrysomelidae</taxon>
        <taxon>Bruchinae</taxon>
        <taxon>Bruchini</taxon>
        <taxon>Acanthoscelides</taxon>
    </lineage>
</organism>
<feature type="region of interest" description="Disordered" evidence="1">
    <location>
        <begin position="160"/>
        <end position="190"/>
    </location>
</feature>
<gene>
    <name evidence="2" type="ORF">ACAOBT_LOCUS5912</name>
</gene>
<evidence type="ECO:0000256" key="1">
    <source>
        <dbReference type="SAM" id="MobiDB-lite"/>
    </source>
</evidence>
<dbReference type="Proteomes" id="UP001152888">
    <property type="component" value="Unassembled WGS sequence"/>
</dbReference>
<accession>A0A9P0K015</accession>
<comment type="caution">
    <text evidence="2">The sequence shown here is derived from an EMBL/GenBank/DDBJ whole genome shotgun (WGS) entry which is preliminary data.</text>
</comment>
<reference evidence="2" key="1">
    <citation type="submission" date="2022-03" db="EMBL/GenBank/DDBJ databases">
        <authorList>
            <person name="Sayadi A."/>
        </authorList>
    </citation>
    <scope>NUCLEOTIDE SEQUENCE</scope>
</reference>
<evidence type="ECO:0000313" key="2">
    <source>
        <dbReference type="EMBL" id="CAH1964625.1"/>
    </source>
</evidence>
<proteinExistence type="predicted"/>
<dbReference type="AlphaFoldDB" id="A0A9P0K015"/>
<name>A0A9P0K015_ACAOB</name>
<dbReference type="EMBL" id="CAKOFQ010006717">
    <property type="protein sequence ID" value="CAH1964625.1"/>
    <property type="molecule type" value="Genomic_DNA"/>
</dbReference>
<sequence length="190" mass="21653">MNLQSRASKMLLLARKDIQVKANIESEVKTDSVLTFCNNFGQDQDFSTLFTDNSSLVSTSASTDYLLADDNLITDGDLLTLAEQEVANLNYMCLNNQGEINVDPEIQQSFVHELIPGEEAQNSILEDIEACCRSDKSYQLSENETISSEDGVLEESQNNILMENFPRTRKKRRHVDQKQWKKNKNKILRQ</sequence>